<dbReference type="Gramene" id="PNT62987">
    <property type="protein sequence ID" value="PNT62987"/>
    <property type="gene ID" value="BRADI_4g10295v3"/>
</dbReference>
<dbReference type="EnsemblPlants" id="PNT62987">
    <property type="protein sequence ID" value="PNT62987"/>
    <property type="gene ID" value="BRADI_4g10295v3"/>
</dbReference>
<organism evidence="1">
    <name type="scientific">Brachypodium distachyon</name>
    <name type="common">Purple false brome</name>
    <name type="synonym">Trachynia distachya</name>
    <dbReference type="NCBI Taxonomy" id="15368"/>
    <lineage>
        <taxon>Eukaryota</taxon>
        <taxon>Viridiplantae</taxon>
        <taxon>Streptophyta</taxon>
        <taxon>Embryophyta</taxon>
        <taxon>Tracheophyta</taxon>
        <taxon>Spermatophyta</taxon>
        <taxon>Magnoliopsida</taxon>
        <taxon>Liliopsida</taxon>
        <taxon>Poales</taxon>
        <taxon>Poaceae</taxon>
        <taxon>BOP clade</taxon>
        <taxon>Pooideae</taxon>
        <taxon>Stipodae</taxon>
        <taxon>Brachypodieae</taxon>
        <taxon>Brachypodium</taxon>
    </lineage>
</organism>
<evidence type="ECO:0000313" key="1">
    <source>
        <dbReference type="EMBL" id="PNT62987.1"/>
    </source>
</evidence>
<gene>
    <name evidence="1" type="ORF">BRADI_4g10295v3</name>
</gene>
<sequence length="36" mass="4318">MTEQRPRKRPQGSNPFSWTYHKVYVHTTHSVFAVPF</sequence>
<reference evidence="1" key="2">
    <citation type="submission" date="2017-06" db="EMBL/GenBank/DDBJ databases">
        <title>WGS assembly of Brachypodium distachyon.</title>
        <authorList>
            <consortium name="The International Brachypodium Initiative"/>
            <person name="Lucas S."/>
            <person name="Harmon-Smith M."/>
            <person name="Lail K."/>
            <person name="Tice H."/>
            <person name="Grimwood J."/>
            <person name="Bruce D."/>
            <person name="Barry K."/>
            <person name="Shu S."/>
            <person name="Lindquist E."/>
            <person name="Wang M."/>
            <person name="Pitluck S."/>
            <person name="Vogel J.P."/>
            <person name="Garvin D.F."/>
            <person name="Mockler T.C."/>
            <person name="Schmutz J."/>
            <person name="Rokhsar D."/>
            <person name="Bevan M.W."/>
        </authorList>
    </citation>
    <scope>NUCLEOTIDE SEQUENCE</scope>
    <source>
        <strain evidence="1">Bd21</strain>
    </source>
</reference>
<proteinExistence type="predicted"/>
<accession>A0A2K2CLT3</accession>
<reference evidence="2" key="3">
    <citation type="submission" date="2018-08" db="UniProtKB">
        <authorList>
            <consortium name="EnsemblPlants"/>
        </authorList>
    </citation>
    <scope>IDENTIFICATION</scope>
    <source>
        <strain evidence="2">cv. Bd21</strain>
    </source>
</reference>
<reference evidence="1 2" key="1">
    <citation type="journal article" date="2010" name="Nature">
        <title>Genome sequencing and analysis of the model grass Brachypodium distachyon.</title>
        <authorList>
            <consortium name="International Brachypodium Initiative"/>
        </authorList>
    </citation>
    <scope>NUCLEOTIDE SEQUENCE [LARGE SCALE GENOMIC DNA]</scope>
    <source>
        <strain evidence="1 2">Bd21</strain>
    </source>
</reference>
<dbReference type="Proteomes" id="UP000008810">
    <property type="component" value="Chromosome 4"/>
</dbReference>
<evidence type="ECO:0000313" key="3">
    <source>
        <dbReference type="Proteomes" id="UP000008810"/>
    </source>
</evidence>
<evidence type="ECO:0000313" key="2">
    <source>
        <dbReference type="EnsemblPlants" id="PNT62987"/>
    </source>
</evidence>
<dbReference type="InParanoid" id="A0A2K2CLT3"/>
<protein>
    <submittedName>
        <fullName evidence="1 2">Uncharacterized protein</fullName>
    </submittedName>
</protein>
<dbReference type="AlphaFoldDB" id="A0A2K2CLT3"/>
<name>A0A2K2CLT3_BRADI</name>
<dbReference type="EMBL" id="CM000883">
    <property type="protein sequence ID" value="PNT62987.1"/>
    <property type="molecule type" value="Genomic_DNA"/>
</dbReference>
<keyword evidence="3" id="KW-1185">Reference proteome</keyword>